<reference evidence="1 2" key="1">
    <citation type="submission" date="2019-03" db="EMBL/GenBank/DDBJ databases">
        <title>Genomic Encyclopedia of Type Strains, Phase IV (KMG-IV): sequencing the most valuable type-strain genomes for metagenomic binning, comparative biology and taxonomic classification.</title>
        <authorList>
            <person name="Goeker M."/>
        </authorList>
    </citation>
    <scope>NUCLEOTIDE SEQUENCE [LARGE SCALE GENOMIC DNA]</scope>
    <source>
        <strain evidence="1 2">DSM 28559</strain>
    </source>
</reference>
<dbReference type="EMBL" id="SLXA01000001">
    <property type="protein sequence ID" value="TCO86570.1"/>
    <property type="molecule type" value="Genomic_DNA"/>
</dbReference>
<dbReference type="RefSeq" id="WP_132087953.1">
    <property type="nucleotide sequence ID" value="NZ_JANKAQ010000002.1"/>
</dbReference>
<sequence length="74" mass="8100">MVKVKMFGVARLKTGVSEFEADVHTMDELKNSVPGMTKNEVKDLVILVNGKAVSRWYRFNDGDEVVMLSPAGGG</sequence>
<proteinExistence type="predicted"/>
<organism evidence="1 2">
    <name type="scientific">Frisingicoccus caecimuris</name>
    <dbReference type="NCBI Taxonomy" id="1796636"/>
    <lineage>
        <taxon>Bacteria</taxon>
        <taxon>Bacillati</taxon>
        <taxon>Bacillota</taxon>
        <taxon>Clostridia</taxon>
        <taxon>Lachnospirales</taxon>
        <taxon>Lachnospiraceae</taxon>
        <taxon>Frisingicoccus</taxon>
    </lineage>
</organism>
<comment type="caution">
    <text evidence="1">The sequence shown here is derived from an EMBL/GenBank/DDBJ whole genome shotgun (WGS) entry which is preliminary data.</text>
</comment>
<dbReference type="InterPro" id="IPR003749">
    <property type="entry name" value="ThiS/MoaD-like"/>
</dbReference>
<dbReference type="Proteomes" id="UP000295711">
    <property type="component" value="Unassembled WGS sequence"/>
</dbReference>
<keyword evidence="2" id="KW-1185">Reference proteome</keyword>
<dbReference type="InterPro" id="IPR012675">
    <property type="entry name" value="Beta-grasp_dom_sf"/>
</dbReference>
<dbReference type="Gene3D" id="3.10.20.30">
    <property type="match status" value="1"/>
</dbReference>
<dbReference type="InterPro" id="IPR016155">
    <property type="entry name" value="Mopterin_synth/thiamin_S_b"/>
</dbReference>
<dbReference type="AlphaFoldDB" id="A0A4R2LGV4"/>
<evidence type="ECO:0000313" key="1">
    <source>
        <dbReference type="EMBL" id="TCO86570.1"/>
    </source>
</evidence>
<name>A0A4R2LGV4_9FIRM</name>
<dbReference type="SUPFAM" id="SSF54285">
    <property type="entry name" value="MoaD/ThiS"/>
    <property type="match status" value="1"/>
</dbReference>
<protein>
    <submittedName>
        <fullName evidence="1">Molybdopterin converting factor small subunit</fullName>
    </submittedName>
</protein>
<evidence type="ECO:0000313" key="2">
    <source>
        <dbReference type="Proteomes" id="UP000295711"/>
    </source>
</evidence>
<gene>
    <name evidence="1" type="ORF">EV212_101363</name>
</gene>
<dbReference type="Pfam" id="PF02597">
    <property type="entry name" value="ThiS"/>
    <property type="match status" value="1"/>
</dbReference>
<accession>A0A4R2LGV4</accession>